<evidence type="ECO:0000256" key="4">
    <source>
        <dbReference type="ARBA" id="ARBA00022737"/>
    </source>
</evidence>
<evidence type="ECO:0000313" key="10">
    <source>
        <dbReference type="EMBL" id="MVT39957.1"/>
    </source>
</evidence>
<dbReference type="Proteomes" id="UP000468388">
    <property type="component" value="Unassembled WGS sequence"/>
</dbReference>
<protein>
    <recommendedName>
        <fullName evidence="7">Regulator of microtubule dynamics protein 1</fullName>
    </recommendedName>
    <alternativeName>
        <fullName evidence="8">Protein FAM82B</fullName>
    </alternativeName>
</protein>
<feature type="chain" id="PRO_5026932757" description="Regulator of microtubule dynamics protein 1" evidence="9">
    <location>
        <begin position="21"/>
        <end position="251"/>
    </location>
</feature>
<organism evidence="10 11">
    <name type="scientific">Chitinophaga oryziterrae</name>
    <dbReference type="NCBI Taxonomy" id="1031224"/>
    <lineage>
        <taxon>Bacteria</taxon>
        <taxon>Pseudomonadati</taxon>
        <taxon>Bacteroidota</taxon>
        <taxon>Chitinophagia</taxon>
        <taxon>Chitinophagales</taxon>
        <taxon>Chitinophagaceae</taxon>
        <taxon>Chitinophaga</taxon>
    </lineage>
</organism>
<reference evidence="10 11" key="1">
    <citation type="submission" date="2019-12" db="EMBL/GenBank/DDBJ databases">
        <title>The draft genomic sequence of strain Chitinophaga oryziterrae JCM 16595.</title>
        <authorList>
            <person name="Zhang X."/>
        </authorList>
    </citation>
    <scope>NUCLEOTIDE SEQUENCE [LARGE SCALE GENOMIC DNA]</scope>
    <source>
        <strain evidence="10 11">JCM 16595</strain>
    </source>
</reference>
<dbReference type="RefSeq" id="WP_157298598.1">
    <property type="nucleotide sequence ID" value="NZ_BAAAZB010000005.1"/>
</dbReference>
<evidence type="ECO:0000256" key="3">
    <source>
        <dbReference type="ARBA" id="ARBA00022490"/>
    </source>
</evidence>
<dbReference type="SUPFAM" id="SSF48452">
    <property type="entry name" value="TPR-like"/>
    <property type="match status" value="1"/>
</dbReference>
<keyword evidence="3" id="KW-0963">Cytoplasm</keyword>
<name>A0A6N8J416_9BACT</name>
<dbReference type="GO" id="GO:0097431">
    <property type="term" value="C:mitotic spindle pole"/>
    <property type="evidence" value="ECO:0007669"/>
    <property type="project" value="TreeGrafter"/>
</dbReference>
<evidence type="ECO:0000256" key="7">
    <source>
        <dbReference type="ARBA" id="ARBA00039966"/>
    </source>
</evidence>
<dbReference type="InterPro" id="IPR011990">
    <property type="entry name" value="TPR-like_helical_dom_sf"/>
</dbReference>
<keyword evidence="5" id="KW-0802">TPR repeat</keyword>
<evidence type="ECO:0000256" key="2">
    <source>
        <dbReference type="ARBA" id="ARBA00011375"/>
    </source>
</evidence>
<dbReference type="Pfam" id="PF21033">
    <property type="entry name" value="RMD1-3"/>
    <property type="match status" value="1"/>
</dbReference>
<evidence type="ECO:0000256" key="9">
    <source>
        <dbReference type="SAM" id="SignalP"/>
    </source>
</evidence>
<dbReference type="GO" id="GO:0005737">
    <property type="term" value="C:cytoplasm"/>
    <property type="evidence" value="ECO:0007669"/>
    <property type="project" value="TreeGrafter"/>
</dbReference>
<comment type="subcellular location">
    <subcellularLocation>
        <location evidence="1">Cytoplasm</location>
        <location evidence="1">Cytoskeleton</location>
    </subcellularLocation>
</comment>
<evidence type="ECO:0000256" key="6">
    <source>
        <dbReference type="ARBA" id="ARBA00023212"/>
    </source>
</evidence>
<accession>A0A6N8J416</accession>
<comment type="subunit">
    <text evidence="2">Interacts with microtubules.</text>
</comment>
<evidence type="ECO:0000313" key="11">
    <source>
        <dbReference type="Proteomes" id="UP000468388"/>
    </source>
</evidence>
<dbReference type="PANTHER" id="PTHR16056:SF16">
    <property type="entry name" value="REGULATOR OF MICROTUBULE DYNAMICS PROTEIN 1"/>
    <property type="match status" value="1"/>
</dbReference>
<dbReference type="PANTHER" id="PTHR16056">
    <property type="entry name" value="REGULATOR OF MICROTUBULE DYNAMICS PROTEIN"/>
    <property type="match status" value="1"/>
</dbReference>
<evidence type="ECO:0000256" key="1">
    <source>
        <dbReference type="ARBA" id="ARBA00004245"/>
    </source>
</evidence>
<proteinExistence type="predicted"/>
<dbReference type="InterPro" id="IPR049039">
    <property type="entry name" value="RMD1-3_a_helical_rpt"/>
</dbReference>
<dbReference type="OrthoDB" id="9813878at2"/>
<gene>
    <name evidence="10" type="ORF">GO495_05135</name>
</gene>
<keyword evidence="11" id="KW-1185">Reference proteome</keyword>
<evidence type="ECO:0000256" key="5">
    <source>
        <dbReference type="ARBA" id="ARBA00022803"/>
    </source>
</evidence>
<dbReference type="EMBL" id="WRXO01000001">
    <property type="protein sequence ID" value="MVT39957.1"/>
    <property type="molecule type" value="Genomic_DNA"/>
</dbReference>
<sequence>MLKNVLAFAYLLLFSGVLYAQTADELVEQAKQLEKQMNEGVALARYKDAIRIQPDNLTALIGASELCSREGYRQKDSDEKVRNYDEAKAYAEEAIKLAPENADANYVMAVAMGRKALIAGAKEKVAASKEVKKYAELAIKFNPNYAKAYHVLGKWNYEVANLNTFEKAAAKMLFGGLPDGSLASAISNYEKCRKLDPSFVLNYLELARAYKENDEQDKTIEVLKKAVSLRSIYQDDADLKSQCKKMLEGLE</sequence>
<keyword evidence="6" id="KW-0206">Cytoskeleton</keyword>
<dbReference type="GO" id="GO:0005876">
    <property type="term" value="C:spindle microtubule"/>
    <property type="evidence" value="ECO:0007669"/>
    <property type="project" value="TreeGrafter"/>
</dbReference>
<dbReference type="AlphaFoldDB" id="A0A6N8J416"/>
<keyword evidence="4" id="KW-0677">Repeat</keyword>
<dbReference type="Gene3D" id="1.25.40.10">
    <property type="entry name" value="Tetratricopeptide repeat domain"/>
    <property type="match status" value="2"/>
</dbReference>
<feature type="signal peptide" evidence="9">
    <location>
        <begin position="1"/>
        <end position="20"/>
    </location>
</feature>
<keyword evidence="9" id="KW-0732">Signal</keyword>
<comment type="caution">
    <text evidence="10">The sequence shown here is derived from an EMBL/GenBank/DDBJ whole genome shotgun (WGS) entry which is preliminary data.</text>
</comment>
<dbReference type="GO" id="GO:0008017">
    <property type="term" value="F:microtubule binding"/>
    <property type="evidence" value="ECO:0007669"/>
    <property type="project" value="TreeGrafter"/>
</dbReference>
<evidence type="ECO:0000256" key="8">
    <source>
        <dbReference type="ARBA" id="ARBA00041958"/>
    </source>
</evidence>